<accession>A0A853G3Y6</accession>
<keyword evidence="3" id="KW-1185">Reference proteome</keyword>
<keyword evidence="1" id="KW-0812">Transmembrane</keyword>
<feature type="transmembrane region" description="Helical" evidence="1">
    <location>
        <begin position="147"/>
        <end position="168"/>
    </location>
</feature>
<reference evidence="2 3" key="1">
    <citation type="submission" date="2020-07" db="EMBL/GenBank/DDBJ databases">
        <title>Taxonomic revisions and descriptions of new bacterial species based on genomic comparisons in the high-G+C-content subgroup of the family Alcaligenaceae.</title>
        <authorList>
            <person name="Szabo A."/>
            <person name="Felfoldi T."/>
        </authorList>
    </citation>
    <scope>NUCLEOTIDE SEQUENCE [LARGE SCALE GENOMIC DNA]</scope>
    <source>
        <strain evidence="2 3">LMG 24012</strain>
    </source>
</reference>
<dbReference type="SUPFAM" id="SSF69118">
    <property type="entry name" value="AhpD-like"/>
    <property type="match status" value="1"/>
</dbReference>
<comment type="caution">
    <text evidence="2">The sequence shown here is derived from an EMBL/GenBank/DDBJ whole genome shotgun (WGS) entry which is preliminary data.</text>
</comment>
<evidence type="ECO:0000256" key="1">
    <source>
        <dbReference type="SAM" id="Phobius"/>
    </source>
</evidence>
<protein>
    <recommendedName>
        <fullName evidence="4">Carboxymuconolactone decarboxylase family protein</fullName>
    </recommendedName>
</protein>
<proteinExistence type="predicted"/>
<dbReference type="Proteomes" id="UP000559809">
    <property type="component" value="Unassembled WGS sequence"/>
</dbReference>
<dbReference type="Gene3D" id="1.20.1290.10">
    <property type="entry name" value="AhpD-like"/>
    <property type="match status" value="1"/>
</dbReference>
<organism evidence="2 3">
    <name type="scientific">Parapusillimonas granuli</name>
    <dbReference type="NCBI Taxonomy" id="380911"/>
    <lineage>
        <taxon>Bacteria</taxon>
        <taxon>Pseudomonadati</taxon>
        <taxon>Pseudomonadota</taxon>
        <taxon>Betaproteobacteria</taxon>
        <taxon>Burkholderiales</taxon>
        <taxon>Alcaligenaceae</taxon>
        <taxon>Parapusillimonas</taxon>
    </lineage>
</organism>
<evidence type="ECO:0000313" key="2">
    <source>
        <dbReference type="EMBL" id="NYT49441.1"/>
    </source>
</evidence>
<dbReference type="PANTHER" id="PTHR34846:SF11">
    <property type="entry name" value="4-CARBOXYMUCONOLACTONE DECARBOXYLASE FAMILY PROTEIN (AFU_ORTHOLOGUE AFUA_6G11590)"/>
    <property type="match status" value="1"/>
</dbReference>
<evidence type="ECO:0008006" key="4">
    <source>
        <dbReference type="Google" id="ProtNLM"/>
    </source>
</evidence>
<dbReference type="InterPro" id="IPR029032">
    <property type="entry name" value="AhpD-like"/>
</dbReference>
<keyword evidence="1" id="KW-1133">Transmembrane helix</keyword>
<evidence type="ECO:0000313" key="3">
    <source>
        <dbReference type="Proteomes" id="UP000559809"/>
    </source>
</evidence>
<dbReference type="PANTHER" id="PTHR34846">
    <property type="entry name" value="4-CARBOXYMUCONOLACTONE DECARBOXYLASE FAMILY PROTEIN (AFU_ORTHOLOGUE AFUA_6G11590)"/>
    <property type="match status" value="1"/>
</dbReference>
<gene>
    <name evidence="2" type="ORF">H0A72_08985</name>
</gene>
<dbReference type="EMBL" id="JACCEM010000004">
    <property type="protein sequence ID" value="NYT49441.1"/>
    <property type="molecule type" value="Genomic_DNA"/>
</dbReference>
<dbReference type="RefSeq" id="WP_180154735.1">
    <property type="nucleotide sequence ID" value="NZ_JACCEM010000004.1"/>
</dbReference>
<keyword evidence="1" id="KW-0472">Membrane</keyword>
<name>A0A853G3Y6_9BURK</name>
<sequence length="201" mass="23152">MARLDPLTRETMSEEQRELCDWFAETIGGDMMATHRTWLRSTAFAPHIFHYAAYLRRRSMDYRKRELVILIVGRACNAPLEWMDHLPTAREAGIEEHIIAALSEYRLPRFEREDDRILYQFCVELLNTYRVTDDTFRQALNAFGDKVVVELVAITGLYVTLAMLIGAFDFDAPPGVPMPFRVDVKPNTLMPQPASLADWPA</sequence>
<dbReference type="AlphaFoldDB" id="A0A853G3Y6"/>